<reference evidence="2 3" key="1">
    <citation type="submission" date="2015-01" db="EMBL/GenBank/DDBJ databases">
        <title>The Genome Sequence of Exophiala sideris CBS121828.</title>
        <authorList>
            <consortium name="The Broad Institute Genomics Platform"/>
            <person name="Cuomo C."/>
            <person name="de Hoog S."/>
            <person name="Gorbushina A."/>
            <person name="Stielow B."/>
            <person name="Teixiera M."/>
            <person name="Abouelleil A."/>
            <person name="Chapman S.B."/>
            <person name="Priest M."/>
            <person name="Young S.K."/>
            <person name="Wortman J."/>
            <person name="Nusbaum C."/>
            <person name="Birren B."/>
        </authorList>
    </citation>
    <scope>NUCLEOTIDE SEQUENCE [LARGE SCALE GENOMIC DNA]</scope>
    <source>
        <strain evidence="2 3">CBS 121828</strain>
    </source>
</reference>
<sequence>MSPSLLSWLHWYRKPSYLDPVIFSKSANADIEQGLGSGSGSRPSSVSSQSDTAIPADLSLDRVLANKTCSPLSLYDFYMYLKHIEMSPENLEFYIWFKDYEARYQQQSHPGLPSQMTPLLVAPTGEKSATYSYAGAMTESELDDEKPGSGSESELQQYIESLVAATQETRPCRNSTSLFWPRPSPASDRTLTARPFSNHAELSHVSALFLTPSSRKELNIPPSMREKALDAIATSDSPEHLAPVANHVYYLLRNCSHRNFIRLGVKNGTFETLCMVTIVGCLFTALGLLTMLLVAFASPSIHHSSRWRGLASVPFWMIGFSFLFAGWRGSCFLLLLFSRRQELPWERLEDNASTKSGRSARLQQLWLVRFAKKLMIFERKIRVKDQGLRHLQRKIVVQSVVAAVIVTAVLEVVWLVLPIWK</sequence>
<evidence type="ECO:0000313" key="3">
    <source>
        <dbReference type="Proteomes" id="UP000053599"/>
    </source>
</evidence>
<dbReference type="OrthoDB" id="3232309at2759"/>
<dbReference type="Proteomes" id="UP000053599">
    <property type="component" value="Unassembled WGS sequence"/>
</dbReference>
<evidence type="ECO:0008006" key="4">
    <source>
        <dbReference type="Google" id="ProtNLM"/>
    </source>
</evidence>
<feature type="transmembrane region" description="Helical" evidence="1">
    <location>
        <begin position="272"/>
        <end position="295"/>
    </location>
</feature>
<keyword evidence="1" id="KW-1133">Transmembrane helix</keyword>
<gene>
    <name evidence="2" type="ORF">PV11_05652</name>
</gene>
<proteinExistence type="predicted"/>
<dbReference type="SUPFAM" id="SSF48097">
    <property type="entry name" value="Regulator of G-protein signaling, RGS"/>
    <property type="match status" value="1"/>
</dbReference>
<dbReference type="InterPro" id="IPR036305">
    <property type="entry name" value="RGS_sf"/>
</dbReference>
<dbReference type="Gene3D" id="1.10.167.10">
    <property type="entry name" value="Regulator of G-protein Signalling 4, domain 2"/>
    <property type="match status" value="1"/>
</dbReference>
<evidence type="ECO:0000313" key="2">
    <source>
        <dbReference type="EMBL" id="KIV83648.1"/>
    </source>
</evidence>
<evidence type="ECO:0000256" key="1">
    <source>
        <dbReference type="SAM" id="Phobius"/>
    </source>
</evidence>
<dbReference type="EMBL" id="KN846952">
    <property type="protein sequence ID" value="KIV83648.1"/>
    <property type="molecule type" value="Genomic_DNA"/>
</dbReference>
<protein>
    <recommendedName>
        <fullName evidence="4">RGS domain-containing protein</fullName>
    </recommendedName>
</protein>
<accession>A0A0D1ZA45</accession>
<organism evidence="2 3">
    <name type="scientific">Exophiala sideris</name>
    <dbReference type="NCBI Taxonomy" id="1016849"/>
    <lineage>
        <taxon>Eukaryota</taxon>
        <taxon>Fungi</taxon>
        <taxon>Dikarya</taxon>
        <taxon>Ascomycota</taxon>
        <taxon>Pezizomycotina</taxon>
        <taxon>Eurotiomycetes</taxon>
        <taxon>Chaetothyriomycetidae</taxon>
        <taxon>Chaetothyriales</taxon>
        <taxon>Herpotrichiellaceae</taxon>
        <taxon>Exophiala</taxon>
    </lineage>
</organism>
<feature type="transmembrane region" description="Helical" evidence="1">
    <location>
        <begin position="315"/>
        <end position="337"/>
    </location>
</feature>
<name>A0A0D1ZA45_9EURO</name>
<dbReference type="InterPro" id="IPR044926">
    <property type="entry name" value="RGS_subdomain_2"/>
</dbReference>
<dbReference type="PANTHER" id="PTHR39466">
    <property type="entry name" value="RGS DOMAIN-CONTAINING PROTEIN"/>
    <property type="match status" value="1"/>
</dbReference>
<dbReference type="STRING" id="1016849.A0A0D1ZA45"/>
<feature type="transmembrane region" description="Helical" evidence="1">
    <location>
        <begin position="395"/>
        <end position="417"/>
    </location>
</feature>
<keyword evidence="1" id="KW-0812">Transmembrane</keyword>
<dbReference type="HOGENOM" id="CLU_041181_0_0_1"/>
<dbReference type="AlphaFoldDB" id="A0A0D1ZA45"/>
<keyword evidence="1" id="KW-0472">Membrane</keyword>
<dbReference type="PANTHER" id="PTHR39466:SF1">
    <property type="entry name" value="RGS DOMAIN-CONTAINING PROTEIN"/>
    <property type="match status" value="1"/>
</dbReference>